<feature type="site" description="Transition state stabilizer" evidence="7">
    <location>
        <position position="25"/>
    </location>
</feature>
<keyword evidence="4 7" id="KW-0808">Transferase</keyword>
<evidence type="ECO:0000256" key="4">
    <source>
        <dbReference type="ARBA" id="ARBA00022679"/>
    </source>
</evidence>
<evidence type="ECO:0000313" key="8">
    <source>
        <dbReference type="EMBL" id="SKA72877.1"/>
    </source>
</evidence>
<evidence type="ECO:0000256" key="6">
    <source>
        <dbReference type="ARBA" id="ARBA00023229"/>
    </source>
</evidence>
<dbReference type="AlphaFoldDB" id="A0A1T4W6R5"/>
<evidence type="ECO:0000256" key="5">
    <source>
        <dbReference type="ARBA" id="ARBA00022695"/>
    </source>
</evidence>
<dbReference type="UniPathway" id="UPA00056">
    <property type="reaction ID" value="UER00093"/>
</dbReference>
<evidence type="ECO:0000313" key="9">
    <source>
        <dbReference type="Proteomes" id="UP000190814"/>
    </source>
</evidence>
<evidence type="ECO:0000256" key="2">
    <source>
        <dbReference type="ARBA" id="ARBA00004787"/>
    </source>
</evidence>
<dbReference type="PANTHER" id="PTHR32125:SF4">
    <property type="entry name" value="2-C-METHYL-D-ERYTHRITOL 4-PHOSPHATE CYTIDYLYLTRANSFERASE, CHLOROPLASTIC"/>
    <property type="match status" value="1"/>
</dbReference>
<accession>A0A1T4W6R5</accession>
<dbReference type="InterPro" id="IPR001228">
    <property type="entry name" value="IspD"/>
</dbReference>
<name>A0A1T4W6R5_9FIRM</name>
<dbReference type="InterPro" id="IPR029044">
    <property type="entry name" value="Nucleotide-diphossugar_trans"/>
</dbReference>
<dbReference type="GO" id="GO:0050518">
    <property type="term" value="F:2-C-methyl-D-erythritol 4-phosphate cytidylyltransferase activity"/>
    <property type="evidence" value="ECO:0007669"/>
    <property type="project" value="UniProtKB-UniRule"/>
</dbReference>
<dbReference type="GO" id="GO:0019288">
    <property type="term" value="P:isopentenyl diphosphate biosynthetic process, methylerythritol 4-phosphate pathway"/>
    <property type="evidence" value="ECO:0007669"/>
    <property type="project" value="UniProtKB-UniRule"/>
</dbReference>
<comment type="similarity">
    <text evidence="3 7">Belongs to the IspD/TarI cytidylyltransferase family. IspD subfamily.</text>
</comment>
<comment type="catalytic activity">
    <reaction evidence="1 7">
        <text>2-C-methyl-D-erythritol 4-phosphate + CTP + H(+) = 4-CDP-2-C-methyl-D-erythritol + diphosphate</text>
        <dbReference type="Rhea" id="RHEA:13429"/>
        <dbReference type="ChEBI" id="CHEBI:15378"/>
        <dbReference type="ChEBI" id="CHEBI:33019"/>
        <dbReference type="ChEBI" id="CHEBI:37563"/>
        <dbReference type="ChEBI" id="CHEBI:57823"/>
        <dbReference type="ChEBI" id="CHEBI:58262"/>
        <dbReference type="EC" id="2.7.7.60"/>
    </reaction>
</comment>
<dbReference type="OrthoDB" id="9806837at2"/>
<comment type="pathway">
    <text evidence="2 7">Isoprenoid biosynthesis; isopentenyl diphosphate biosynthesis via DXP pathway; isopentenyl diphosphate from 1-deoxy-D-xylulose 5-phosphate: step 2/6.</text>
</comment>
<dbReference type="STRING" id="39495.SAMN02745111_02425"/>
<dbReference type="RefSeq" id="WP_078767229.1">
    <property type="nucleotide sequence ID" value="NZ_FUXZ01000025.1"/>
</dbReference>
<comment type="function">
    <text evidence="7">Catalyzes the formation of 4-diphosphocytidyl-2-C-methyl-D-erythritol from CTP and 2-C-methyl-D-erythritol 4-phosphate (MEP).</text>
</comment>
<feature type="site" description="Positions MEP for the nucleophilic attack" evidence="7">
    <location>
        <position position="155"/>
    </location>
</feature>
<dbReference type="SUPFAM" id="SSF53448">
    <property type="entry name" value="Nucleotide-diphospho-sugar transferases"/>
    <property type="match status" value="1"/>
</dbReference>
<dbReference type="InterPro" id="IPR034683">
    <property type="entry name" value="IspD/TarI"/>
</dbReference>
<evidence type="ECO:0000256" key="1">
    <source>
        <dbReference type="ARBA" id="ARBA00001282"/>
    </source>
</evidence>
<keyword evidence="6 7" id="KW-0414">Isoprene biosynthesis</keyword>
<dbReference type="Proteomes" id="UP000190814">
    <property type="component" value="Unassembled WGS sequence"/>
</dbReference>
<dbReference type="Gene3D" id="3.90.550.10">
    <property type="entry name" value="Spore Coat Polysaccharide Biosynthesis Protein SpsA, Chain A"/>
    <property type="match status" value="1"/>
</dbReference>
<dbReference type="EMBL" id="FUXZ01000025">
    <property type="protein sequence ID" value="SKA72877.1"/>
    <property type="molecule type" value="Genomic_DNA"/>
</dbReference>
<proteinExistence type="inferred from homology"/>
<gene>
    <name evidence="7" type="primary">ispD</name>
    <name evidence="8" type="ORF">SAMN02745111_02425</name>
</gene>
<evidence type="ECO:0000256" key="3">
    <source>
        <dbReference type="ARBA" id="ARBA00009789"/>
    </source>
</evidence>
<dbReference type="NCBIfam" id="TIGR00453">
    <property type="entry name" value="ispD"/>
    <property type="match status" value="1"/>
</dbReference>
<dbReference type="PANTHER" id="PTHR32125">
    <property type="entry name" value="2-C-METHYL-D-ERYTHRITOL 4-PHOSPHATE CYTIDYLYLTRANSFERASE, CHLOROPLASTIC"/>
    <property type="match status" value="1"/>
</dbReference>
<protein>
    <recommendedName>
        <fullName evidence="7">2-C-methyl-D-erythritol 4-phosphate cytidylyltransferase</fullName>
        <ecNumber evidence="7">2.7.7.60</ecNumber>
    </recommendedName>
    <alternativeName>
        <fullName evidence="7">4-diphosphocytidyl-2C-methyl-D-erythritol synthase</fullName>
    </alternativeName>
    <alternativeName>
        <fullName evidence="7">MEP cytidylyltransferase</fullName>
        <shortName evidence="7">MCT</shortName>
    </alternativeName>
</protein>
<dbReference type="PROSITE" id="PS01295">
    <property type="entry name" value="ISPD"/>
    <property type="match status" value="1"/>
</dbReference>
<evidence type="ECO:0000256" key="7">
    <source>
        <dbReference type="HAMAP-Rule" id="MF_00108"/>
    </source>
</evidence>
<keyword evidence="5 7" id="KW-0548">Nucleotidyltransferase</keyword>
<dbReference type="EC" id="2.7.7.60" evidence="7"/>
<dbReference type="FunFam" id="3.90.550.10:FF:000003">
    <property type="entry name" value="2-C-methyl-D-erythritol 4-phosphate cytidylyltransferase"/>
    <property type="match status" value="1"/>
</dbReference>
<feature type="site" description="Positions MEP for the nucleophilic attack" evidence="7">
    <location>
        <position position="214"/>
    </location>
</feature>
<dbReference type="HAMAP" id="MF_00108">
    <property type="entry name" value="IspD"/>
    <property type="match status" value="1"/>
</dbReference>
<dbReference type="Pfam" id="PF01128">
    <property type="entry name" value="IspD"/>
    <property type="match status" value="1"/>
</dbReference>
<dbReference type="InterPro" id="IPR018294">
    <property type="entry name" value="ISPD_synthase_CS"/>
</dbReference>
<keyword evidence="9" id="KW-1185">Reference proteome</keyword>
<sequence>MRNKRSVAIVLSAGVGSRMNSDIPKQYIELMGKPIIYYTIKAFEESNVDGIVLVCANEYIDYCKNEIVKKYGFKKVIDVVEGGSERYESVYKGLKACNADIVLIHDGARACISVDVINKNIEEAYTKGAVVTGVKSKDTIKVSDDNGVIINTTNRANTWIVQTPQTFAMEALVDAYECMMNDINRGTITDDSMVMENYGNIPVQMLDGSYENIKITTPEDLIIAEKFLKSMNEV</sequence>
<organism evidence="8 9">
    <name type="scientific">Eubacterium uniforme</name>
    <dbReference type="NCBI Taxonomy" id="39495"/>
    <lineage>
        <taxon>Bacteria</taxon>
        <taxon>Bacillati</taxon>
        <taxon>Bacillota</taxon>
        <taxon>Clostridia</taxon>
        <taxon>Eubacteriales</taxon>
        <taxon>Eubacteriaceae</taxon>
        <taxon>Eubacterium</taxon>
    </lineage>
</organism>
<feature type="site" description="Transition state stabilizer" evidence="7">
    <location>
        <position position="18"/>
    </location>
</feature>
<dbReference type="CDD" id="cd02516">
    <property type="entry name" value="CDP-ME_synthetase"/>
    <property type="match status" value="1"/>
</dbReference>
<dbReference type="InterPro" id="IPR050088">
    <property type="entry name" value="IspD/TarI_cytidylyltransf_bact"/>
</dbReference>
<reference evidence="8 9" key="1">
    <citation type="submission" date="2017-02" db="EMBL/GenBank/DDBJ databases">
        <authorList>
            <person name="Peterson S.W."/>
        </authorList>
    </citation>
    <scope>NUCLEOTIDE SEQUENCE [LARGE SCALE GENOMIC DNA]</scope>
    <source>
        <strain evidence="8 9">ATCC 35992</strain>
    </source>
</reference>